<accession>A0ABN1D8B6</accession>
<gene>
    <name evidence="2" type="ORF">GCM10010390_43720</name>
</gene>
<sequence>MHHHGSDRCPLEGGVLLGGGDDPGRHAGEVPPQKVAPACRFTEHVAEQRGGRRIGGDELPCLVQDDDGCIREPVDDPVDTWRHVPVHATDTRIRVAGQLEQVGVLVIGQSQCPCQSLQH</sequence>
<proteinExistence type="predicted"/>
<feature type="region of interest" description="Disordered" evidence="1">
    <location>
        <begin position="1"/>
        <end position="34"/>
    </location>
</feature>
<name>A0ABN1D8B6_9ACTN</name>
<evidence type="ECO:0000313" key="2">
    <source>
        <dbReference type="EMBL" id="GAA0537079.1"/>
    </source>
</evidence>
<dbReference type="EMBL" id="BAAABZ010000044">
    <property type="protein sequence ID" value="GAA0537079.1"/>
    <property type="molecule type" value="Genomic_DNA"/>
</dbReference>
<evidence type="ECO:0000313" key="3">
    <source>
        <dbReference type="Proteomes" id="UP001501576"/>
    </source>
</evidence>
<protein>
    <submittedName>
        <fullName evidence="2">Uncharacterized protein</fullName>
    </submittedName>
</protein>
<feature type="compositionally biased region" description="Basic and acidic residues" evidence="1">
    <location>
        <begin position="1"/>
        <end position="10"/>
    </location>
</feature>
<reference evidence="2 3" key="1">
    <citation type="journal article" date="2019" name="Int. J. Syst. Evol. Microbiol.">
        <title>The Global Catalogue of Microorganisms (GCM) 10K type strain sequencing project: providing services to taxonomists for standard genome sequencing and annotation.</title>
        <authorList>
            <consortium name="The Broad Institute Genomics Platform"/>
            <consortium name="The Broad Institute Genome Sequencing Center for Infectious Disease"/>
            <person name="Wu L."/>
            <person name="Ma J."/>
        </authorList>
    </citation>
    <scope>NUCLEOTIDE SEQUENCE [LARGE SCALE GENOMIC DNA]</scope>
    <source>
        <strain evidence="2 3">JCM 5052</strain>
    </source>
</reference>
<dbReference type="Proteomes" id="UP001501576">
    <property type="component" value="Unassembled WGS sequence"/>
</dbReference>
<comment type="caution">
    <text evidence="2">The sequence shown here is derived from an EMBL/GenBank/DDBJ whole genome shotgun (WGS) entry which is preliminary data.</text>
</comment>
<keyword evidence="3" id="KW-1185">Reference proteome</keyword>
<organism evidence="2 3">
    <name type="scientific">Streptomyces mordarskii</name>
    <dbReference type="NCBI Taxonomy" id="1226758"/>
    <lineage>
        <taxon>Bacteria</taxon>
        <taxon>Bacillati</taxon>
        <taxon>Actinomycetota</taxon>
        <taxon>Actinomycetes</taxon>
        <taxon>Kitasatosporales</taxon>
        <taxon>Streptomycetaceae</taxon>
        <taxon>Streptomyces</taxon>
    </lineage>
</organism>
<evidence type="ECO:0000256" key="1">
    <source>
        <dbReference type="SAM" id="MobiDB-lite"/>
    </source>
</evidence>